<dbReference type="Pfam" id="PF00784">
    <property type="entry name" value="MyTH4"/>
    <property type="match status" value="1"/>
</dbReference>
<reference evidence="12" key="3">
    <citation type="submission" date="2025-08" db="UniProtKB">
        <authorList>
            <consortium name="Ensembl"/>
        </authorList>
    </citation>
    <scope>IDENTIFICATION</scope>
</reference>
<dbReference type="OMA" id="ENGGCRR"/>
<comment type="similarity">
    <text evidence="2">Belongs to the TRAFAC class myosin-kinesin ATPase superfamily. Myosin family.</text>
</comment>
<feature type="domain" description="SH3" evidence="9">
    <location>
        <begin position="850"/>
        <end position="911"/>
    </location>
</feature>
<feature type="domain" description="MyTH4" evidence="11">
    <location>
        <begin position="972"/>
        <end position="1116"/>
    </location>
</feature>
<evidence type="ECO:0000256" key="1">
    <source>
        <dbReference type="ARBA" id="ARBA00004496"/>
    </source>
</evidence>
<dbReference type="SMART" id="SM00295">
    <property type="entry name" value="B41"/>
    <property type="match status" value="1"/>
</dbReference>
<feature type="compositionally biased region" description="Acidic residues" evidence="8">
    <location>
        <begin position="413"/>
        <end position="425"/>
    </location>
</feature>
<evidence type="ECO:0000259" key="11">
    <source>
        <dbReference type="PROSITE" id="PS51016"/>
    </source>
</evidence>
<dbReference type="PROSITE" id="PS50002">
    <property type="entry name" value="SH3"/>
    <property type="match status" value="1"/>
</dbReference>
<evidence type="ECO:0000313" key="12">
    <source>
        <dbReference type="Ensembl" id="ENSACLP00000003914.2"/>
    </source>
</evidence>
<dbReference type="InterPro" id="IPR000299">
    <property type="entry name" value="FERM_domain"/>
</dbReference>
<evidence type="ECO:0000259" key="10">
    <source>
        <dbReference type="PROSITE" id="PS50057"/>
    </source>
</evidence>
<dbReference type="InterPro" id="IPR019749">
    <property type="entry name" value="Band_41_domain"/>
</dbReference>
<dbReference type="PANTHER" id="PTHR22692:SF16">
    <property type="entry name" value="MYOSIN XVB"/>
    <property type="match status" value="1"/>
</dbReference>
<evidence type="ECO:0000256" key="2">
    <source>
        <dbReference type="ARBA" id="ARBA00008314"/>
    </source>
</evidence>
<evidence type="ECO:0000313" key="13">
    <source>
        <dbReference type="Proteomes" id="UP000265100"/>
    </source>
</evidence>
<dbReference type="GO" id="GO:0005856">
    <property type="term" value="C:cytoskeleton"/>
    <property type="evidence" value="ECO:0007669"/>
    <property type="project" value="InterPro"/>
</dbReference>
<dbReference type="InterPro" id="IPR038185">
    <property type="entry name" value="MyTH4_dom_sf"/>
</dbReference>
<evidence type="ECO:0000259" key="9">
    <source>
        <dbReference type="PROSITE" id="PS50002"/>
    </source>
</evidence>
<feature type="compositionally biased region" description="Pro residues" evidence="8">
    <location>
        <begin position="619"/>
        <end position="644"/>
    </location>
</feature>
<sequence length="1406" mass="158622">MACCLSAFTPSPSLDKHLLKYVSDYGPGEYRSLCQHKLLTSMKLPSPTCRMYPPTELEWTSNQRKGTMLVDVHTYNDEKFVTEVESWTTGEQLASWILHFRGVSEVVQGWSVSLFSIDDGWSDLAGSDFVMDLLAGAEAEVLPPEGTPTSTYSDYLFSNQGDRMLTTDQDDFIPPAPPIQAPGLPPFEGNQWRRDYPQEGRSRQMEAYVDDIFEPVLDNGPPDMERVAILNRRMRGGGGIGPMHSGMYGAGMPMTMPSYPLGAPVNPAMPSYGANPMMPAMPAMPTMPAMMMPQAPMPAPAADPMQMAAATQQALINQQALLMAQQMTMQAMTLSQQQAQEQQKKEQERLKREEQRQREQERRQEDERERRRRSERRSKDRSSSPPPQSRSPPPVQSKASAPKITQNYSQPEAEPETEVNLDADELYSVKDKRDFFQKIATQPNPKDPKTLKTRQAPSTTRQQQHSPPLTSPLPPPVAAKPEVKHPQSPPAREVDPPKEKPTPTPLTKPQPEPTSNIREIIKQFNSRPQPEPEPFQPVRHPAKSFVKKSNPKEEALAKLKNKAPVAQQKKQWLPPPPPSPKTRSPQKSPPSTRGRRVISNSMRQKQRSLEDLFSSQQPQHPPPSPPDSPPPSPGFQDIPEPPSMAAPSINDDMPEDEGIQSKLHRFSAGVYFSYYNMPGKLFLRKEVFYPREMFNQPYILNLLCEQIIKDTYSDSCEKISKEERRKMKDLLANFNIGTTINTIQDNNMKKRIVIAARDNWENYFTRLFPVKVLGVSHRGIRLLKMVRALGINPKHLRLLRGYSFAEVLSAELQGEDTVALKLKSEKLVLQSRRAPQIIAMIQSFIQELIKDSNHVVALKSFVTDDKSLLSFNKGDIIKLLPMEGLEPGWRFGNKGGRSGLFPEDLTKPSAAPDYHCLNLNHRDEKRKSMRKTLINKHMGSSNSKQPGRERSQQSSMQGSVLNLELTVMCVFFTQTPIQESLILYNDLEIKELSIQCFTSDSQPECLSNDSLTSVQLGKEKELLRDEIFCQVIKQTTNNPKKSSCSLGWQLLSVVAGFFPCSATLQPYITRYLDDISQDYVHPYHELASLSHDNLQRSLRFGGRRNIPSYPEIEAILAGKTSIYIPIHLPGGVEFPIQIKNFSVTEDVVMELCKEMGITQLKEIKEFSILVIRQQDGMVRPLHFEEYLFDFLVEDNSSSLLLRRVMWRMPLSFINDLYVDFHYQQLLADYLSGQLMLPPVTGGSSTIQQIAMLSALQHLALGLQDQPSLSEIKGYLPSQTGLRNKVEEILTFCQGRIAAMQSLSPQHAKVQFIGSSLPLFGSNTFLAEKVSQRGCPSPCVVCINQEGVLFLHSKTQEQVFRIPLTDVQFMRTIHPNKKGKVPAVDIDYGNPAAPKKITIRLKQVMTF</sequence>
<dbReference type="SUPFAM" id="SSF50044">
    <property type="entry name" value="SH3-domain"/>
    <property type="match status" value="1"/>
</dbReference>
<feature type="compositionally biased region" description="Basic and acidic residues" evidence="8">
    <location>
        <begin position="342"/>
        <end position="369"/>
    </location>
</feature>
<feature type="compositionally biased region" description="Basic and acidic residues" evidence="8">
    <location>
        <begin position="492"/>
        <end position="501"/>
    </location>
</feature>
<evidence type="ECO:0008006" key="14">
    <source>
        <dbReference type="Google" id="ProtNLM"/>
    </source>
</evidence>
<dbReference type="Pfam" id="PF07653">
    <property type="entry name" value="SH3_2"/>
    <property type="match status" value="1"/>
</dbReference>
<accession>A0A3P8NGL3</accession>
<reference evidence="12" key="4">
    <citation type="submission" date="2025-09" db="UniProtKB">
        <authorList>
            <consortium name="Ensembl"/>
        </authorList>
    </citation>
    <scope>IDENTIFICATION</scope>
</reference>
<feature type="compositionally biased region" description="Polar residues" evidence="8">
    <location>
        <begin position="453"/>
        <end position="465"/>
    </location>
</feature>
<dbReference type="InterPro" id="IPR000857">
    <property type="entry name" value="MyTH4_dom"/>
</dbReference>
<gene>
    <name evidence="12" type="primary">CHD7</name>
</gene>
<feature type="compositionally biased region" description="Polar residues" evidence="8">
    <location>
        <begin position="397"/>
        <end position="410"/>
    </location>
</feature>
<dbReference type="STRING" id="8154.ENSACLP00000003914"/>
<organism evidence="12 13">
    <name type="scientific">Astatotilapia calliptera</name>
    <name type="common">Eastern happy</name>
    <name type="synonym">Chromis callipterus</name>
    <dbReference type="NCBI Taxonomy" id="8154"/>
    <lineage>
        <taxon>Eukaryota</taxon>
        <taxon>Metazoa</taxon>
        <taxon>Chordata</taxon>
        <taxon>Craniata</taxon>
        <taxon>Vertebrata</taxon>
        <taxon>Euteleostomi</taxon>
        <taxon>Actinopterygii</taxon>
        <taxon>Neopterygii</taxon>
        <taxon>Teleostei</taxon>
        <taxon>Neoteleostei</taxon>
        <taxon>Acanthomorphata</taxon>
        <taxon>Ovalentaria</taxon>
        <taxon>Cichlomorphae</taxon>
        <taxon>Cichliformes</taxon>
        <taxon>Cichlidae</taxon>
        <taxon>African cichlids</taxon>
        <taxon>Pseudocrenilabrinae</taxon>
        <taxon>Haplochromini</taxon>
        <taxon>Astatotilapia</taxon>
    </lineage>
</organism>
<dbReference type="Ensembl" id="ENSACLT00000003997.2">
    <property type="protein sequence ID" value="ENSACLP00000003914.2"/>
    <property type="gene ID" value="ENSACLG00000002647.2"/>
</dbReference>
<evidence type="ECO:0000256" key="3">
    <source>
        <dbReference type="ARBA" id="ARBA00022443"/>
    </source>
</evidence>
<protein>
    <recommendedName>
        <fullName evidence="14">Myosin XVB</fullName>
    </recommendedName>
</protein>
<evidence type="ECO:0000256" key="7">
    <source>
        <dbReference type="PROSITE-ProRule" id="PRU00192"/>
    </source>
</evidence>
<dbReference type="PROSITE" id="PS51016">
    <property type="entry name" value="MYTH4"/>
    <property type="match status" value="2"/>
</dbReference>
<dbReference type="Pfam" id="PF26570">
    <property type="entry name" value="MYO15"/>
    <property type="match status" value="1"/>
</dbReference>
<keyword evidence="4" id="KW-0963">Cytoplasm</keyword>
<feature type="compositionally biased region" description="Pro residues" evidence="8">
    <location>
        <begin position="502"/>
        <end position="512"/>
    </location>
</feature>
<feature type="region of interest" description="Disordered" evidence="8">
    <location>
        <begin position="337"/>
        <end position="656"/>
    </location>
</feature>
<dbReference type="InterPro" id="IPR001452">
    <property type="entry name" value="SH3_domain"/>
</dbReference>
<dbReference type="SMART" id="SM00139">
    <property type="entry name" value="MyTH4"/>
    <property type="match status" value="1"/>
</dbReference>
<feature type="domain" description="FERM" evidence="10">
    <location>
        <begin position="1122"/>
        <end position="1406"/>
    </location>
</feature>
<comment type="subcellular location">
    <subcellularLocation>
        <location evidence="1">Cytoplasm</location>
    </subcellularLocation>
</comment>
<keyword evidence="13" id="KW-1185">Reference proteome</keyword>
<feature type="compositionally biased region" description="Basic and acidic residues" evidence="8">
    <location>
        <begin position="427"/>
        <end position="436"/>
    </location>
</feature>
<dbReference type="InterPro" id="IPR051567">
    <property type="entry name" value="Unconventional_Myosin_ATPase"/>
</dbReference>
<dbReference type="PANTHER" id="PTHR22692">
    <property type="entry name" value="MYOSIN VII, XV"/>
    <property type="match status" value="1"/>
</dbReference>
<dbReference type="InterPro" id="IPR036028">
    <property type="entry name" value="SH3-like_dom_sf"/>
</dbReference>
<keyword evidence="5" id="KW-0677">Repeat</keyword>
<dbReference type="Gene3D" id="1.25.40.530">
    <property type="entry name" value="MyTH4 domain"/>
    <property type="match status" value="2"/>
</dbReference>
<dbReference type="Proteomes" id="UP000265100">
    <property type="component" value="Chromosome 8"/>
</dbReference>
<dbReference type="SMART" id="SM00326">
    <property type="entry name" value="SH3"/>
    <property type="match status" value="1"/>
</dbReference>
<feature type="compositionally biased region" description="Pro residues" evidence="8">
    <location>
        <begin position="384"/>
        <end position="395"/>
    </location>
</feature>
<feature type="compositionally biased region" description="Low complexity" evidence="8">
    <location>
        <begin position="581"/>
        <end position="591"/>
    </location>
</feature>
<keyword evidence="3 7" id="KW-0728">SH3 domain</keyword>
<evidence type="ECO:0000256" key="4">
    <source>
        <dbReference type="ARBA" id="ARBA00022490"/>
    </source>
</evidence>
<evidence type="ECO:0000256" key="6">
    <source>
        <dbReference type="ARBA" id="ARBA00023203"/>
    </source>
</evidence>
<dbReference type="InterPro" id="IPR019748">
    <property type="entry name" value="FERM_central"/>
</dbReference>
<evidence type="ECO:0000256" key="8">
    <source>
        <dbReference type="SAM" id="MobiDB-lite"/>
    </source>
</evidence>
<feature type="domain" description="MyTH4" evidence="11">
    <location>
        <begin position="1"/>
        <end position="63"/>
    </location>
</feature>
<dbReference type="CDD" id="cd14473">
    <property type="entry name" value="FERM_B-lobe"/>
    <property type="match status" value="1"/>
</dbReference>
<reference evidence="12 13" key="1">
    <citation type="submission" date="2018-05" db="EMBL/GenBank/DDBJ databases">
        <authorList>
            <person name="Datahose"/>
        </authorList>
    </citation>
    <scope>NUCLEOTIDE SEQUENCE</scope>
</reference>
<proteinExistence type="inferred from homology"/>
<evidence type="ECO:0000256" key="5">
    <source>
        <dbReference type="ARBA" id="ARBA00022737"/>
    </source>
</evidence>
<feature type="compositionally biased region" description="Pro residues" evidence="8">
    <location>
        <begin position="469"/>
        <end position="478"/>
    </location>
</feature>
<dbReference type="Gene3D" id="2.30.30.40">
    <property type="entry name" value="SH3 Domains"/>
    <property type="match status" value="1"/>
</dbReference>
<name>A0A3P8NGL3_ASTCA</name>
<dbReference type="GeneTree" id="ENSGT00930000151032"/>
<reference evidence="13" key="2">
    <citation type="submission" date="2023-03" db="EMBL/GenBank/DDBJ databases">
        <authorList>
            <consortium name="Wellcome Sanger Institute Data Sharing"/>
        </authorList>
    </citation>
    <scope>NUCLEOTIDE SEQUENCE [LARGE SCALE GENOMIC DNA]</scope>
</reference>
<feature type="region of interest" description="Disordered" evidence="8">
    <location>
        <begin position="936"/>
        <end position="956"/>
    </location>
</feature>
<dbReference type="InterPro" id="IPR059004">
    <property type="entry name" value="MYO15"/>
</dbReference>
<dbReference type="GO" id="GO:0003779">
    <property type="term" value="F:actin binding"/>
    <property type="evidence" value="ECO:0007669"/>
    <property type="project" value="UniProtKB-KW"/>
</dbReference>
<dbReference type="PROSITE" id="PS50057">
    <property type="entry name" value="FERM_3"/>
    <property type="match status" value="1"/>
</dbReference>
<keyword evidence="6" id="KW-0009">Actin-binding</keyword>
<dbReference type="Bgee" id="ENSACLG00000002647">
    <property type="expression patterns" value="Expressed in testis"/>
</dbReference>